<keyword evidence="2" id="KW-1185">Reference proteome</keyword>
<gene>
    <name evidence="1" type="ORF">ISP18_21180</name>
</gene>
<proteinExistence type="predicted"/>
<organism evidence="1 2">
    <name type="scientific">Dyella humi</name>
    <dbReference type="NCBI Taxonomy" id="1770547"/>
    <lineage>
        <taxon>Bacteria</taxon>
        <taxon>Pseudomonadati</taxon>
        <taxon>Pseudomonadota</taxon>
        <taxon>Gammaproteobacteria</taxon>
        <taxon>Lysobacterales</taxon>
        <taxon>Rhodanobacteraceae</taxon>
        <taxon>Dyella</taxon>
    </lineage>
</organism>
<sequence length="408" mass="44634">MPSWLAFQNYSTGVGYWLTKNFKPGGQSILYFQNPSSDPADGPYSGKYYVKNLRTGAIQPLFAGSNDNAAPGYGYLARDPVDGNTIAFTNSTSEYSVAPACVNVMHADGSNQRVLWCAPATIALPDYPTWPLLAVESIRWSGNGQKLMVYASYEPPPLGAVVKKPASHPLRSLFMRPKPLTLTKPASMSATATGPVEGNNFGWSALFVVDVLTGTAVEVAANLIDPPSGDISYDGTKVIYQQYDYAQCGDEDQEALGASLCFKDLTTGTVTDLFQPTIWNNFGDYQSWWNAYYYPDWYAEILLSPDGSQAVFTMQSTTSNEADLYTIRTDATNFRQLTSNPNPSTLYTGWTPVAWSPDGTRILANRGTVPVAGSTDQTWPSEVHIITVDSDKDRLVTINGFAIDWVKQ</sequence>
<comment type="caution">
    <text evidence="1">The sequence shown here is derived from an EMBL/GenBank/DDBJ whole genome shotgun (WGS) entry which is preliminary data.</text>
</comment>
<evidence type="ECO:0000313" key="1">
    <source>
        <dbReference type="EMBL" id="MFK2857130.1"/>
    </source>
</evidence>
<evidence type="ECO:0000313" key="2">
    <source>
        <dbReference type="Proteomes" id="UP001620409"/>
    </source>
</evidence>
<reference evidence="1 2" key="1">
    <citation type="submission" date="2020-10" db="EMBL/GenBank/DDBJ databases">
        <title>Phylogeny of dyella-like bacteria.</title>
        <authorList>
            <person name="Fu J."/>
        </authorList>
    </citation>
    <scope>NUCLEOTIDE SEQUENCE [LARGE SCALE GENOMIC DNA]</scope>
    <source>
        <strain evidence="1 2">DHG40</strain>
    </source>
</reference>
<dbReference type="InterPro" id="IPR011042">
    <property type="entry name" value="6-blade_b-propeller_TolB-like"/>
</dbReference>
<dbReference type="Gene3D" id="2.120.10.30">
    <property type="entry name" value="TolB, C-terminal domain"/>
    <property type="match status" value="1"/>
</dbReference>
<dbReference type="EMBL" id="JADIKI010000023">
    <property type="protein sequence ID" value="MFK2857130.1"/>
    <property type="molecule type" value="Genomic_DNA"/>
</dbReference>
<evidence type="ECO:0008006" key="3">
    <source>
        <dbReference type="Google" id="ProtNLM"/>
    </source>
</evidence>
<dbReference type="Proteomes" id="UP001620409">
    <property type="component" value="Unassembled WGS sequence"/>
</dbReference>
<name>A0ABW8IR67_9GAMM</name>
<dbReference type="SUPFAM" id="SSF82171">
    <property type="entry name" value="DPP6 N-terminal domain-like"/>
    <property type="match status" value="1"/>
</dbReference>
<dbReference type="RefSeq" id="WP_380007219.1">
    <property type="nucleotide sequence ID" value="NZ_JADIKI010000023.1"/>
</dbReference>
<protein>
    <recommendedName>
        <fullName evidence="3">Fucose-specific lectin</fullName>
    </recommendedName>
</protein>
<accession>A0ABW8IR67</accession>